<sequence>MKHVLGISATFLLLGVGYYQMSGGADFKPQTMAMAAQVEADKPDILARGDVERTESGIPVTAMREFPENVELISASFMPKPAAEPEPAETAEQTAAAAPAASDAPLDLRLIAGDWVNMRQGPGTSHSVLDTLPRGTEAKVLESAGGWARIEITATGETGWMSERLLAPAEG</sequence>
<feature type="domain" description="SH3b" evidence="1">
    <location>
        <begin position="106"/>
        <end position="170"/>
    </location>
</feature>
<dbReference type="Gene3D" id="2.30.30.40">
    <property type="entry name" value="SH3 Domains"/>
    <property type="match status" value="1"/>
</dbReference>
<organism evidence="2 3">
    <name type="scientific">Limimaricola pyoseonensis</name>
    <dbReference type="NCBI Taxonomy" id="521013"/>
    <lineage>
        <taxon>Bacteria</taxon>
        <taxon>Pseudomonadati</taxon>
        <taxon>Pseudomonadota</taxon>
        <taxon>Alphaproteobacteria</taxon>
        <taxon>Rhodobacterales</taxon>
        <taxon>Paracoccaceae</taxon>
        <taxon>Limimaricola</taxon>
    </lineage>
</organism>
<dbReference type="OrthoDB" id="7433551at2"/>
<dbReference type="Proteomes" id="UP000198922">
    <property type="component" value="Unassembled WGS sequence"/>
</dbReference>
<gene>
    <name evidence="2" type="ORF">SAMN04488567_2000</name>
</gene>
<name>A0A1G7E505_9RHOB</name>
<evidence type="ECO:0000259" key="1">
    <source>
        <dbReference type="PROSITE" id="PS51781"/>
    </source>
</evidence>
<dbReference type="Pfam" id="PF08239">
    <property type="entry name" value="SH3_3"/>
    <property type="match status" value="1"/>
</dbReference>
<dbReference type="RefSeq" id="WP_090111561.1">
    <property type="nucleotide sequence ID" value="NZ_FNAT01000003.1"/>
</dbReference>
<protein>
    <submittedName>
        <fullName evidence="2">SH3 domain-containing protein</fullName>
    </submittedName>
</protein>
<proteinExistence type="predicted"/>
<dbReference type="EMBL" id="FNAT01000003">
    <property type="protein sequence ID" value="SDE58679.1"/>
    <property type="molecule type" value="Genomic_DNA"/>
</dbReference>
<evidence type="ECO:0000313" key="3">
    <source>
        <dbReference type="Proteomes" id="UP000198922"/>
    </source>
</evidence>
<dbReference type="InterPro" id="IPR003646">
    <property type="entry name" value="SH3-like_bac-type"/>
</dbReference>
<accession>A0A1G7E505</accession>
<reference evidence="3" key="1">
    <citation type="submission" date="2016-10" db="EMBL/GenBank/DDBJ databases">
        <authorList>
            <person name="Varghese N."/>
            <person name="Submissions S."/>
        </authorList>
    </citation>
    <scope>NUCLEOTIDE SEQUENCE [LARGE SCALE GENOMIC DNA]</scope>
    <source>
        <strain evidence="3">DSM 21424</strain>
    </source>
</reference>
<dbReference type="STRING" id="521013.SAMN04488567_2000"/>
<dbReference type="PROSITE" id="PS51781">
    <property type="entry name" value="SH3B"/>
    <property type="match status" value="1"/>
</dbReference>
<dbReference type="SMART" id="SM00287">
    <property type="entry name" value="SH3b"/>
    <property type="match status" value="1"/>
</dbReference>
<keyword evidence="3" id="KW-1185">Reference proteome</keyword>
<dbReference type="AlphaFoldDB" id="A0A1G7E505"/>
<evidence type="ECO:0000313" key="2">
    <source>
        <dbReference type="EMBL" id="SDE58679.1"/>
    </source>
</evidence>